<dbReference type="Pfam" id="PF12530">
    <property type="entry name" value="DUF3730"/>
    <property type="match status" value="2"/>
</dbReference>
<dbReference type="InterPro" id="IPR022542">
    <property type="entry name" value="FOCAD/RST1_DUF3730"/>
</dbReference>
<dbReference type="InterPro" id="IPR045163">
    <property type="entry name" value="Focadhesin/RST1"/>
</dbReference>
<dbReference type="SUPFAM" id="SSF48371">
    <property type="entry name" value="ARM repeat"/>
    <property type="match status" value="1"/>
</dbReference>
<dbReference type="PANTHER" id="PTHR16212:SF4">
    <property type="entry name" value="FOCADHESIN"/>
    <property type="match status" value="1"/>
</dbReference>
<dbReference type="InterPro" id="IPR016024">
    <property type="entry name" value="ARM-type_fold"/>
</dbReference>
<dbReference type="PANTHER" id="PTHR16212">
    <property type="entry name" value="FOCADHESIN FAMILY MEMBER"/>
    <property type="match status" value="1"/>
</dbReference>
<name>A0A833QLT3_9POAL</name>
<evidence type="ECO:0000313" key="3">
    <source>
        <dbReference type="Proteomes" id="UP000623129"/>
    </source>
</evidence>
<dbReference type="OrthoDB" id="6125419at2759"/>
<dbReference type="Proteomes" id="UP000623129">
    <property type="component" value="Unassembled WGS sequence"/>
</dbReference>
<gene>
    <name evidence="2" type="ORF">FCM35_KLT05918</name>
</gene>
<feature type="domain" description="DUF3730" evidence="1">
    <location>
        <begin position="79"/>
        <end position="348"/>
    </location>
</feature>
<feature type="domain" description="DUF3730" evidence="1">
    <location>
        <begin position="530"/>
        <end position="747"/>
    </location>
</feature>
<comment type="caution">
    <text evidence="2">The sequence shown here is derived from an EMBL/GenBank/DDBJ whole genome shotgun (WGS) entry which is preliminary data.</text>
</comment>
<proteinExistence type="predicted"/>
<dbReference type="EMBL" id="SWLB01000015">
    <property type="protein sequence ID" value="KAF3328840.1"/>
    <property type="molecule type" value="Genomic_DNA"/>
</dbReference>
<evidence type="ECO:0000259" key="1">
    <source>
        <dbReference type="Pfam" id="PF12530"/>
    </source>
</evidence>
<evidence type="ECO:0000313" key="2">
    <source>
        <dbReference type="EMBL" id="KAF3328840.1"/>
    </source>
</evidence>
<dbReference type="GO" id="GO:0060147">
    <property type="term" value="P:regulation of post-transcriptional gene silencing"/>
    <property type="evidence" value="ECO:0007669"/>
    <property type="project" value="InterPro"/>
</dbReference>
<organism evidence="2 3">
    <name type="scientific">Carex littledalei</name>
    <dbReference type="NCBI Taxonomy" id="544730"/>
    <lineage>
        <taxon>Eukaryota</taxon>
        <taxon>Viridiplantae</taxon>
        <taxon>Streptophyta</taxon>
        <taxon>Embryophyta</taxon>
        <taxon>Tracheophyta</taxon>
        <taxon>Spermatophyta</taxon>
        <taxon>Magnoliopsida</taxon>
        <taxon>Liliopsida</taxon>
        <taxon>Poales</taxon>
        <taxon>Cyperaceae</taxon>
        <taxon>Cyperoideae</taxon>
        <taxon>Cariceae</taxon>
        <taxon>Carex</taxon>
        <taxon>Carex subgen. Euthyceras</taxon>
    </lineage>
</organism>
<sequence>MEPSSTSSHHIDPARLPDSSLQRQSISSLFNKLRLSPSSPLPDSISLSLNSASLAAADQAVRELCRLVSVSIVLPSAALLELQSALDGCSSSDGARLGLAPVFLKGIGFVVRFLFKTDSSWGRSGIDPVELHPFVKVLLCGEHVEMELIRQVSLFVVHNNIAGMKAVARFLKPFMMFSVLRKSYLAFARDLISSVASITCSLKEEALLSLLIGCLKYFPQENEKELKLLLSSAECVVDAYVVILRQHNNQAPMPTSQICCVELLEIFLPLCYVQSKAFGVTETILQLVKRLLLVQKELNLKFSPEFYSVFVSISYVLSQAEFEHEQLAGLKLLLFLTEWRFQSELNQAGPTCLLREELLCVFPVVNLLMSPSNSIKTMASLFLSMVDGLIVDLVSSHHSGENACTTPVGPQSSALLRLYHLLFEGRSTSTSCFYLELITRDNGLECEEICQEEKHWTLLLREYLSTICQQQSKIDVIQPGISGLIGSVAALLITHTTVGPSAVETLVKLGAIDPKLAMPMLLIVFFYIRIFSSNVNDKPEMVLRLMESLAPFASHNFMVPVILQTILPMLKLEAKPMVYATAVRLICKIWITNDRVFANLQKVLDVEEHADLLSEKEIAISIAVSVRDVCKSNPDRGVDLILSVSSCIESRDNKVQALGLEGLAYLCEADVVDFYTAWVVISKHILDYSLDPVVAYGLAKLLKWGAMDAEAYPDASTNVIQILWDIATKRNSYSDSCVKARVAAFLSLSHYKVVHVQQAIPDFKRKNFEFFISENNPSVSNAMEELEVEIIKYEHTTRKRGVKDIRSTVSKAEKLLHVFPEVVFTRDKKRYCELPGAALICLDFTPKDESRLGIMKDVHRVHEAYETALLELAESLHVPRNLAVALLVMQTWKVFLDHWVSAVDNTVNEKNISSDVSDKSRKAAKDILKILCQVAVESVPRVAVNITLAIGALCLVIPASEHFVVSDALDFLFKWLYEYGHEHKQWSAAISLGLVTNCFHPTDSKSKYKVINGLLEVIRTSESNLVRGACGTGLGYASKCLSRGVQENITFVKSEETKLLETIVTTLSALISKQYPSTVSSFQALLNEAFPSAPKLILEACDLSDEDPWGVAGLAFGLGISTFALYRAELYKPVIRIKNLLLSWVANVSFNEITEVPLCIGSCLALPMVISFCHRVELSRDDDLDSLLDHYNILISKLIQTKKSAGIYTDLLMAASIGAGSLISSIANDGVYSLRLDVVKGLLQTIGNVYTKGSSPLVHLGGLIGVVNAFGASAGDLDQSLTQPVSFLANAPKESTSLIRGPLLSNPSCESLCTSTIQGIFLLTKDLQDPQRKHHAAWALSFLRNQWLLRESSDRDSSSNPSLSQETLVWDLSSWLRDLGSSQTETLPPKEILATVLRCLTKSPRLPSFDWGTIVRRCMRYEEPNSLTSTLSLREECLNFSFVHASHISTLLHLLDDLTDLPRFMQIESQLQALLLENLSHLLRLFSGSRLEKLFADLMQFFSLESISVLRRSLWKGLCNCFRENSDKIEGSSFLHLGKCVECMLSHLPGFSGESLTNKFEHEWSVAIKCLSLAPQNWLIDLLKVTTTGSFSTASHFDQGKKIMIVARLVNSGSFPVSELGKMKAYILNAKSEGSWWNVLLEVTTAISLSENTIKREWLLDALEISCVTEYPLTALWFVGLLCGFNCAYMPLLIVDSRSVLADLPITLPSLLSHPNWSSVRSSVTEKLWSSANRVHTWAENSFDGLGLVDGAGIKETDSEVGFLLARVMHETCVALREHLPFNKQLKLATSEVF</sequence>
<protein>
    <submittedName>
        <fullName evidence="2">Protein RST1 isoform X1</fullName>
    </submittedName>
</protein>
<keyword evidence="3" id="KW-1185">Reference proteome</keyword>
<reference evidence="2" key="1">
    <citation type="submission" date="2020-01" db="EMBL/GenBank/DDBJ databases">
        <title>Genome sequence of Kobresia littledalei, the first chromosome-level genome in the family Cyperaceae.</title>
        <authorList>
            <person name="Qu G."/>
        </authorList>
    </citation>
    <scope>NUCLEOTIDE SEQUENCE</scope>
    <source>
        <strain evidence="2">C.B.Clarke</strain>
        <tissue evidence="2">Leaf</tissue>
    </source>
</reference>
<accession>A0A833QLT3</accession>